<keyword evidence="1" id="KW-1133">Transmembrane helix</keyword>
<reference evidence="2 3" key="1">
    <citation type="submission" date="2021-07" db="EMBL/GenBank/DDBJ databases">
        <authorList>
            <person name="Palmer J.M."/>
        </authorList>
    </citation>
    <scope>NUCLEOTIDE SEQUENCE [LARGE SCALE GENOMIC DNA]</scope>
    <source>
        <strain evidence="2 3">AT_MEX2019</strain>
        <tissue evidence="2">Muscle</tissue>
    </source>
</reference>
<keyword evidence="1" id="KW-0812">Transmembrane</keyword>
<accession>A0ABU7C8K7</accession>
<evidence type="ECO:0000313" key="3">
    <source>
        <dbReference type="Proteomes" id="UP001345963"/>
    </source>
</evidence>
<organism evidence="2 3">
    <name type="scientific">Ataeniobius toweri</name>
    <dbReference type="NCBI Taxonomy" id="208326"/>
    <lineage>
        <taxon>Eukaryota</taxon>
        <taxon>Metazoa</taxon>
        <taxon>Chordata</taxon>
        <taxon>Craniata</taxon>
        <taxon>Vertebrata</taxon>
        <taxon>Euteleostomi</taxon>
        <taxon>Actinopterygii</taxon>
        <taxon>Neopterygii</taxon>
        <taxon>Teleostei</taxon>
        <taxon>Neoteleostei</taxon>
        <taxon>Acanthomorphata</taxon>
        <taxon>Ovalentaria</taxon>
        <taxon>Atherinomorphae</taxon>
        <taxon>Cyprinodontiformes</taxon>
        <taxon>Goodeidae</taxon>
        <taxon>Ataeniobius</taxon>
    </lineage>
</organism>
<evidence type="ECO:0000256" key="1">
    <source>
        <dbReference type="SAM" id="Phobius"/>
    </source>
</evidence>
<comment type="caution">
    <text evidence="2">The sequence shown here is derived from an EMBL/GenBank/DDBJ whole genome shotgun (WGS) entry which is preliminary data.</text>
</comment>
<gene>
    <name evidence="2" type="ORF">ATANTOWER_002966</name>
</gene>
<keyword evidence="1" id="KW-0472">Membrane</keyword>
<feature type="non-terminal residue" evidence="2">
    <location>
        <position position="1"/>
    </location>
</feature>
<name>A0ABU7C8K7_9TELE</name>
<feature type="transmembrane region" description="Helical" evidence="1">
    <location>
        <begin position="33"/>
        <end position="54"/>
    </location>
</feature>
<keyword evidence="3" id="KW-1185">Reference proteome</keyword>
<dbReference type="EMBL" id="JAHUTI010079986">
    <property type="protein sequence ID" value="MED6258100.1"/>
    <property type="molecule type" value="Genomic_DNA"/>
</dbReference>
<dbReference type="Proteomes" id="UP001345963">
    <property type="component" value="Unassembled WGS sequence"/>
</dbReference>
<proteinExistence type="predicted"/>
<sequence>QRPLCLGMFPGWPHHGFAVFLHDLAPGIEDGTASSLTVAGSYMIVPFYPLLLWVDSIHKTREIKDGTKRDSHFDITINRPLCIIIWVERLGNSIPADITGEDQCQAARPPKKWTTIVTFRP</sequence>
<protein>
    <submittedName>
        <fullName evidence="2">Uncharacterized protein</fullName>
    </submittedName>
</protein>
<evidence type="ECO:0000313" key="2">
    <source>
        <dbReference type="EMBL" id="MED6258100.1"/>
    </source>
</evidence>